<gene>
    <name evidence="1" type="ORF">HPB50_020810</name>
</gene>
<evidence type="ECO:0000313" key="1">
    <source>
        <dbReference type="EMBL" id="KAH6939695.1"/>
    </source>
</evidence>
<dbReference type="Proteomes" id="UP000821845">
    <property type="component" value="Chromosome 2"/>
</dbReference>
<name>A0ACB7SYH2_HYAAI</name>
<comment type="caution">
    <text evidence="1">The sequence shown here is derived from an EMBL/GenBank/DDBJ whole genome shotgun (WGS) entry which is preliminary data.</text>
</comment>
<protein>
    <submittedName>
        <fullName evidence="1">Uncharacterized protein</fullName>
    </submittedName>
</protein>
<reference evidence="1" key="1">
    <citation type="submission" date="2020-05" db="EMBL/GenBank/DDBJ databases">
        <title>Large-scale comparative analyses of tick genomes elucidate their genetic diversity and vector capacities.</title>
        <authorList>
            <person name="Jia N."/>
            <person name="Wang J."/>
            <person name="Shi W."/>
            <person name="Du L."/>
            <person name="Sun Y."/>
            <person name="Zhan W."/>
            <person name="Jiang J."/>
            <person name="Wang Q."/>
            <person name="Zhang B."/>
            <person name="Ji P."/>
            <person name="Sakyi L.B."/>
            <person name="Cui X."/>
            <person name="Yuan T."/>
            <person name="Jiang B."/>
            <person name="Yang W."/>
            <person name="Lam T.T.-Y."/>
            <person name="Chang Q."/>
            <person name="Ding S."/>
            <person name="Wang X."/>
            <person name="Zhu J."/>
            <person name="Ruan X."/>
            <person name="Zhao L."/>
            <person name="Wei J."/>
            <person name="Que T."/>
            <person name="Du C."/>
            <person name="Cheng J."/>
            <person name="Dai P."/>
            <person name="Han X."/>
            <person name="Huang E."/>
            <person name="Gao Y."/>
            <person name="Liu J."/>
            <person name="Shao H."/>
            <person name="Ye R."/>
            <person name="Li L."/>
            <person name="Wei W."/>
            <person name="Wang X."/>
            <person name="Wang C."/>
            <person name="Yang T."/>
            <person name="Huo Q."/>
            <person name="Li W."/>
            <person name="Guo W."/>
            <person name="Chen H."/>
            <person name="Zhou L."/>
            <person name="Ni X."/>
            <person name="Tian J."/>
            <person name="Zhou Y."/>
            <person name="Sheng Y."/>
            <person name="Liu T."/>
            <person name="Pan Y."/>
            <person name="Xia L."/>
            <person name="Li J."/>
            <person name="Zhao F."/>
            <person name="Cao W."/>
        </authorList>
    </citation>
    <scope>NUCLEOTIDE SEQUENCE</scope>
    <source>
        <strain evidence="1">Hyas-2018</strain>
    </source>
</reference>
<keyword evidence="2" id="KW-1185">Reference proteome</keyword>
<dbReference type="EMBL" id="CM023482">
    <property type="protein sequence ID" value="KAH6939695.1"/>
    <property type="molecule type" value="Genomic_DNA"/>
</dbReference>
<proteinExistence type="predicted"/>
<organism evidence="1 2">
    <name type="scientific">Hyalomma asiaticum</name>
    <name type="common">Tick</name>
    <dbReference type="NCBI Taxonomy" id="266040"/>
    <lineage>
        <taxon>Eukaryota</taxon>
        <taxon>Metazoa</taxon>
        <taxon>Ecdysozoa</taxon>
        <taxon>Arthropoda</taxon>
        <taxon>Chelicerata</taxon>
        <taxon>Arachnida</taxon>
        <taxon>Acari</taxon>
        <taxon>Parasitiformes</taxon>
        <taxon>Ixodida</taxon>
        <taxon>Ixodoidea</taxon>
        <taxon>Ixodidae</taxon>
        <taxon>Hyalomminae</taxon>
        <taxon>Hyalomma</taxon>
    </lineage>
</organism>
<sequence length="207" mass="23379">MFDPSELIDVLLLESLSCDDLDDILLLESEPQSRRNLHVRGVLDLDAMDSDAFCPQFRFQKGDLPDLLSALMIPEELTSAQRVRVPGNEALCMTLRCLADPNRLCELQLLFNRHSSVPSSVVSTVLEHIEHHFDHLLASLTTHKWLNLNALENFSELPSCLSFRGHEALFLGYGLALELPISKLHFSEPDVVFMVLDLLLESLLFKV</sequence>
<evidence type="ECO:0000313" key="2">
    <source>
        <dbReference type="Proteomes" id="UP000821845"/>
    </source>
</evidence>
<accession>A0ACB7SYH2</accession>